<evidence type="ECO:0000313" key="2">
    <source>
        <dbReference type="Proteomes" id="UP000053424"/>
    </source>
</evidence>
<gene>
    <name evidence="1" type="ORF">M413DRAFT_448016</name>
</gene>
<dbReference type="EMBL" id="KN831792">
    <property type="protein sequence ID" value="KIM38281.1"/>
    <property type="molecule type" value="Genomic_DNA"/>
</dbReference>
<dbReference type="HOGENOM" id="CLU_036419_2_0_1"/>
<dbReference type="AlphaFoldDB" id="A0A0C3C3X2"/>
<evidence type="ECO:0000313" key="1">
    <source>
        <dbReference type="EMBL" id="KIM38281.1"/>
    </source>
</evidence>
<reference evidence="2" key="2">
    <citation type="submission" date="2015-01" db="EMBL/GenBank/DDBJ databases">
        <title>Evolutionary Origins and Diversification of the Mycorrhizal Mutualists.</title>
        <authorList>
            <consortium name="DOE Joint Genome Institute"/>
            <consortium name="Mycorrhizal Genomics Consortium"/>
            <person name="Kohler A."/>
            <person name="Kuo A."/>
            <person name="Nagy L.G."/>
            <person name="Floudas D."/>
            <person name="Copeland A."/>
            <person name="Barry K.W."/>
            <person name="Cichocki N."/>
            <person name="Veneault-Fourrey C."/>
            <person name="LaButti K."/>
            <person name="Lindquist E.A."/>
            <person name="Lipzen A."/>
            <person name="Lundell T."/>
            <person name="Morin E."/>
            <person name="Murat C."/>
            <person name="Riley R."/>
            <person name="Ohm R."/>
            <person name="Sun H."/>
            <person name="Tunlid A."/>
            <person name="Henrissat B."/>
            <person name="Grigoriev I.V."/>
            <person name="Hibbett D.S."/>
            <person name="Martin F."/>
        </authorList>
    </citation>
    <scope>NUCLEOTIDE SEQUENCE [LARGE SCALE GENOMIC DNA]</scope>
    <source>
        <strain evidence="2">h7</strain>
    </source>
</reference>
<reference evidence="1 2" key="1">
    <citation type="submission" date="2014-04" db="EMBL/GenBank/DDBJ databases">
        <authorList>
            <consortium name="DOE Joint Genome Institute"/>
            <person name="Kuo A."/>
            <person name="Gay G."/>
            <person name="Dore J."/>
            <person name="Kohler A."/>
            <person name="Nagy L.G."/>
            <person name="Floudas D."/>
            <person name="Copeland A."/>
            <person name="Barry K.W."/>
            <person name="Cichocki N."/>
            <person name="Veneault-Fourrey C."/>
            <person name="LaButti K."/>
            <person name="Lindquist E.A."/>
            <person name="Lipzen A."/>
            <person name="Lundell T."/>
            <person name="Morin E."/>
            <person name="Murat C."/>
            <person name="Sun H."/>
            <person name="Tunlid A."/>
            <person name="Henrissat B."/>
            <person name="Grigoriev I.V."/>
            <person name="Hibbett D.S."/>
            <person name="Martin F."/>
            <person name="Nordberg H.P."/>
            <person name="Cantor M.N."/>
            <person name="Hua S.X."/>
        </authorList>
    </citation>
    <scope>NUCLEOTIDE SEQUENCE [LARGE SCALE GENOMIC DNA]</scope>
    <source>
        <strain evidence="2">h7</strain>
    </source>
</reference>
<protein>
    <submittedName>
        <fullName evidence="1">Uncharacterized protein</fullName>
    </submittedName>
</protein>
<organism evidence="1 2">
    <name type="scientific">Hebeloma cylindrosporum</name>
    <dbReference type="NCBI Taxonomy" id="76867"/>
    <lineage>
        <taxon>Eukaryota</taxon>
        <taxon>Fungi</taxon>
        <taxon>Dikarya</taxon>
        <taxon>Basidiomycota</taxon>
        <taxon>Agaricomycotina</taxon>
        <taxon>Agaricomycetes</taxon>
        <taxon>Agaricomycetidae</taxon>
        <taxon>Agaricales</taxon>
        <taxon>Agaricineae</taxon>
        <taxon>Hymenogastraceae</taxon>
        <taxon>Hebeloma</taxon>
    </lineage>
</organism>
<accession>A0A0C3C3X2</accession>
<proteinExistence type="predicted"/>
<keyword evidence="2" id="KW-1185">Reference proteome</keyword>
<dbReference type="Proteomes" id="UP000053424">
    <property type="component" value="Unassembled WGS sequence"/>
</dbReference>
<dbReference type="OrthoDB" id="3041043at2759"/>
<dbReference type="STRING" id="686832.A0A0C3C3X2"/>
<sequence>MLPATTDDFFFRCLSPVELHRYSQTSKAAHNTVKSYLQRAFQLEHVLGPYFTSPQILEFRRLQFETGTFISGSTALQFFDRTVYPESDLDLYVERRYHAPIALWLESIGYIYCPPEDSTPQSDTFTLAQALSANARHGPQMSINSEYAGPSFIYNFQKSGSSRRIQLILSQSDRPPIEMLLNFHSTCVMNLITHDKAYSLYPRPTFEERRSLVLHSNTAERERALKKYEDRGWTIIKKITKEETQNRRSSFHAGLRYLGDRKCWTLPLSPKLDMAVGQMETHTWGLSYSRGLDVSMVYRIFGSTNLRFCYLVHPLFNTIVHDLARKAKSSDGKMDDALRLLLVTNKRYFV</sequence>
<name>A0A0C3C3X2_HEBCY</name>